<evidence type="ECO:0008006" key="3">
    <source>
        <dbReference type="Google" id="ProtNLM"/>
    </source>
</evidence>
<dbReference type="AlphaFoldDB" id="A0A2A6LZD5"/>
<accession>A0A2A6LZD5</accession>
<dbReference type="RefSeq" id="WP_014327919.1">
    <property type="nucleotide sequence ID" value="NZ_JBEPTV010000001.1"/>
</dbReference>
<protein>
    <recommendedName>
        <fullName evidence="3">Hemerythrin-like domain-containing protein</fullName>
    </recommendedName>
</protein>
<gene>
    <name evidence="1" type="ORF">CO661_12810</name>
</gene>
<name>A0A2A6LZD5_RHIFR</name>
<sequence>MVPPAPLDSLQARYRELLALCDAVEAIVDSIAGRMDRAHCIATATQISALHLVETVEKPSHKHLAATLQGAASGRSKFAWEAIDSMLRVFLDGLRRHVAAEQATIEAMRRSKTSH</sequence>
<evidence type="ECO:0000313" key="1">
    <source>
        <dbReference type="EMBL" id="PDT47596.1"/>
    </source>
</evidence>
<evidence type="ECO:0000313" key="2">
    <source>
        <dbReference type="Proteomes" id="UP000220353"/>
    </source>
</evidence>
<dbReference type="Proteomes" id="UP000220353">
    <property type="component" value="Unassembled WGS sequence"/>
</dbReference>
<proteinExistence type="predicted"/>
<comment type="caution">
    <text evidence="1">The sequence shown here is derived from an EMBL/GenBank/DDBJ whole genome shotgun (WGS) entry which is preliminary data.</text>
</comment>
<dbReference type="EMBL" id="NWTC01000008">
    <property type="protein sequence ID" value="PDT47596.1"/>
    <property type="molecule type" value="Genomic_DNA"/>
</dbReference>
<organism evidence="1 2">
    <name type="scientific">Rhizobium fredii</name>
    <name type="common">Sinorhizobium fredii</name>
    <dbReference type="NCBI Taxonomy" id="380"/>
    <lineage>
        <taxon>Bacteria</taxon>
        <taxon>Pseudomonadati</taxon>
        <taxon>Pseudomonadota</taxon>
        <taxon>Alphaproteobacteria</taxon>
        <taxon>Hyphomicrobiales</taxon>
        <taxon>Rhizobiaceae</taxon>
        <taxon>Sinorhizobium/Ensifer group</taxon>
        <taxon>Sinorhizobium</taxon>
    </lineage>
</organism>
<reference evidence="1 2" key="1">
    <citation type="submission" date="2017-09" db="EMBL/GenBank/DDBJ databases">
        <title>Comparative genomics of rhizobia isolated from Phaseolus vulgaris in China.</title>
        <authorList>
            <person name="Tong W."/>
        </authorList>
    </citation>
    <scope>NUCLEOTIDE SEQUENCE [LARGE SCALE GENOMIC DNA]</scope>
    <source>
        <strain evidence="1 2">PCH1</strain>
    </source>
</reference>